<evidence type="ECO:0000313" key="2">
    <source>
        <dbReference type="Proteomes" id="UP000324479"/>
    </source>
</evidence>
<accession>A0A5M6DEV1</accession>
<proteinExistence type="predicted"/>
<name>A0A5M6DEV1_9BACT</name>
<organism evidence="1 2">
    <name type="scientific">Roseiconus nitratireducens</name>
    <dbReference type="NCBI Taxonomy" id="2605748"/>
    <lineage>
        <taxon>Bacteria</taxon>
        <taxon>Pseudomonadati</taxon>
        <taxon>Planctomycetota</taxon>
        <taxon>Planctomycetia</taxon>
        <taxon>Pirellulales</taxon>
        <taxon>Pirellulaceae</taxon>
        <taxon>Roseiconus</taxon>
    </lineage>
</organism>
<dbReference type="Proteomes" id="UP000324479">
    <property type="component" value="Unassembled WGS sequence"/>
</dbReference>
<dbReference type="Pfam" id="PF07081">
    <property type="entry name" value="DUF1349"/>
    <property type="match status" value="1"/>
</dbReference>
<gene>
    <name evidence="1" type="ORF">FYK55_03565</name>
</gene>
<dbReference type="InterPro" id="IPR013320">
    <property type="entry name" value="ConA-like_dom_sf"/>
</dbReference>
<comment type="caution">
    <text evidence="1">The sequence shown here is derived from an EMBL/GenBank/DDBJ whole genome shotgun (WGS) entry which is preliminary data.</text>
</comment>
<evidence type="ECO:0000313" key="1">
    <source>
        <dbReference type="EMBL" id="KAA5545998.1"/>
    </source>
</evidence>
<reference evidence="1 2" key="1">
    <citation type="submission" date="2019-08" db="EMBL/GenBank/DDBJ databases">
        <authorList>
            <person name="Dhanesh K."/>
            <person name="Kumar G."/>
            <person name="Sasikala C."/>
            <person name="Venkata Ramana C."/>
        </authorList>
    </citation>
    <scope>NUCLEOTIDE SEQUENCE [LARGE SCALE GENOMIC DNA]</scope>
    <source>
        <strain evidence="1 2">JC645</strain>
    </source>
</reference>
<dbReference type="EMBL" id="VWOX01000002">
    <property type="protein sequence ID" value="KAA5545998.1"/>
    <property type="molecule type" value="Genomic_DNA"/>
</dbReference>
<protein>
    <submittedName>
        <fullName evidence="1">DUF1349 domain-containing protein</fullName>
    </submittedName>
</protein>
<dbReference type="RefSeq" id="WP_150074959.1">
    <property type="nucleotide sequence ID" value="NZ_VWOX01000002.1"/>
</dbReference>
<dbReference type="AlphaFoldDB" id="A0A5M6DEV1"/>
<dbReference type="InterPro" id="IPR009784">
    <property type="entry name" value="DUF1349"/>
</dbReference>
<dbReference type="SUPFAM" id="SSF49899">
    <property type="entry name" value="Concanavalin A-like lectins/glucanases"/>
    <property type="match status" value="1"/>
</dbReference>
<keyword evidence="2" id="KW-1185">Reference proteome</keyword>
<dbReference type="Gene3D" id="2.60.120.200">
    <property type="match status" value="1"/>
</dbReference>
<sequence>MRRLLPVGLIACLVLAEGFCTDALYGTIAGWGHMIDPDGDSRFEVAADQVTIVFGPGRDGLDAEGGPEKMNAPRVLRSQTGDFSVTTTVKGNLPLPELPYAYISGGLVLMQDDQNYIRLERANFIRDGKKSYYTNFEQRIDAKRTRMGRFVDYALDAERDVELRLEVNGEKVRALVRQAGEPWHEMGTATIDASQAQHVGISGVKTIEEEVRVTFKDFQIEQASNIDAAESSKIKLSQPIGQN</sequence>